<protein>
    <submittedName>
        <fullName evidence="2">Acyl carrier protein</fullName>
    </submittedName>
</protein>
<dbReference type="Gene3D" id="1.10.1200.10">
    <property type="entry name" value="ACP-like"/>
    <property type="match status" value="1"/>
</dbReference>
<dbReference type="PROSITE" id="PS50075">
    <property type="entry name" value="CARRIER"/>
    <property type="match status" value="1"/>
</dbReference>
<reference evidence="3" key="1">
    <citation type="journal article" date="2019" name="Int. J. Syst. Evol. Microbiol.">
        <title>The Global Catalogue of Microorganisms (GCM) 10K type strain sequencing project: providing services to taxonomists for standard genome sequencing and annotation.</title>
        <authorList>
            <consortium name="The Broad Institute Genomics Platform"/>
            <consortium name="The Broad Institute Genome Sequencing Center for Infectious Disease"/>
            <person name="Wu L."/>
            <person name="Ma J."/>
        </authorList>
    </citation>
    <scope>NUCLEOTIDE SEQUENCE [LARGE SCALE GENOMIC DNA]</scope>
    <source>
        <strain evidence="3">CCUG 56401</strain>
    </source>
</reference>
<proteinExistence type="predicted"/>
<evidence type="ECO:0000313" key="3">
    <source>
        <dbReference type="Proteomes" id="UP001597018"/>
    </source>
</evidence>
<dbReference type="SUPFAM" id="SSF47336">
    <property type="entry name" value="ACP-like"/>
    <property type="match status" value="1"/>
</dbReference>
<evidence type="ECO:0000313" key="2">
    <source>
        <dbReference type="EMBL" id="MFD0922707.1"/>
    </source>
</evidence>
<dbReference type="Pfam" id="PF00550">
    <property type="entry name" value="PP-binding"/>
    <property type="match status" value="1"/>
</dbReference>
<comment type="caution">
    <text evidence="2">The sequence shown here is derived from an EMBL/GenBank/DDBJ whole genome shotgun (WGS) entry which is preliminary data.</text>
</comment>
<gene>
    <name evidence="2" type="ORF">ACFQ16_23420</name>
</gene>
<dbReference type="EMBL" id="JBHTIW010000024">
    <property type="protein sequence ID" value="MFD0922707.1"/>
    <property type="molecule type" value="Genomic_DNA"/>
</dbReference>
<dbReference type="InterPro" id="IPR036736">
    <property type="entry name" value="ACP-like_sf"/>
</dbReference>
<dbReference type="RefSeq" id="WP_263247614.1">
    <property type="nucleotide sequence ID" value="NZ_BAABLT010000035.1"/>
</dbReference>
<feature type="domain" description="Carrier" evidence="1">
    <location>
        <begin position="2"/>
        <end position="80"/>
    </location>
</feature>
<name>A0ABW3G204_9PSEU</name>
<keyword evidence="3" id="KW-1185">Reference proteome</keyword>
<sequence>MDETKDRLRKVLVESLDLHLDPAAVPDRDLVDRLGLDSINTIEFLIWVESEFGVEIADEDLSVDLIDDLDRLAEYVRSRLAQGAGK</sequence>
<organism evidence="2 3">
    <name type="scientific">Saccharopolyspora rosea</name>
    <dbReference type="NCBI Taxonomy" id="524884"/>
    <lineage>
        <taxon>Bacteria</taxon>
        <taxon>Bacillati</taxon>
        <taxon>Actinomycetota</taxon>
        <taxon>Actinomycetes</taxon>
        <taxon>Pseudonocardiales</taxon>
        <taxon>Pseudonocardiaceae</taxon>
        <taxon>Saccharopolyspora</taxon>
    </lineage>
</organism>
<evidence type="ECO:0000259" key="1">
    <source>
        <dbReference type="PROSITE" id="PS50075"/>
    </source>
</evidence>
<dbReference type="Proteomes" id="UP001597018">
    <property type="component" value="Unassembled WGS sequence"/>
</dbReference>
<accession>A0ABW3G204</accession>
<dbReference type="InterPro" id="IPR009081">
    <property type="entry name" value="PP-bd_ACP"/>
</dbReference>